<dbReference type="Proteomes" id="UP001489004">
    <property type="component" value="Unassembled WGS sequence"/>
</dbReference>
<keyword evidence="2" id="KW-1185">Reference proteome</keyword>
<accession>A0AAW1R6D2</accession>
<evidence type="ECO:0000313" key="1">
    <source>
        <dbReference type="EMBL" id="KAK9829164.1"/>
    </source>
</evidence>
<dbReference type="EMBL" id="JALJOR010000001">
    <property type="protein sequence ID" value="KAK9829164.1"/>
    <property type="molecule type" value="Genomic_DNA"/>
</dbReference>
<comment type="caution">
    <text evidence="1">The sequence shown here is derived from an EMBL/GenBank/DDBJ whole genome shotgun (WGS) entry which is preliminary data.</text>
</comment>
<evidence type="ECO:0000313" key="2">
    <source>
        <dbReference type="Proteomes" id="UP001489004"/>
    </source>
</evidence>
<dbReference type="AlphaFoldDB" id="A0AAW1R6D2"/>
<organism evidence="1 2">
    <name type="scientific">[Myrmecia] bisecta</name>
    <dbReference type="NCBI Taxonomy" id="41462"/>
    <lineage>
        <taxon>Eukaryota</taxon>
        <taxon>Viridiplantae</taxon>
        <taxon>Chlorophyta</taxon>
        <taxon>core chlorophytes</taxon>
        <taxon>Trebouxiophyceae</taxon>
        <taxon>Trebouxiales</taxon>
        <taxon>Trebouxiaceae</taxon>
        <taxon>Myrmecia</taxon>
    </lineage>
</organism>
<reference evidence="1 2" key="1">
    <citation type="journal article" date="2024" name="Nat. Commun.">
        <title>Phylogenomics reveals the evolutionary origins of lichenization in chlorophyte algae.</title>
        <authorList>
            <person name="Puginier C."/>
            <person name="Libourel C."/>
            <person name="Otte J."/>
            <person name="Skaloud P."/>
            <person name="Haon M."/>
            <person name="Grisel S."/>
            <person name="Petersen M."/>
            <person name="Berrin J.G."/>
            <person name="Delaux P.M."/>
            <person name="Dal Grande F."/>
            <person name="Keller J."/>
        </authorList>
    </citation>
    <scope>NUCLEOTIDE SEQUENCE [LARGE SCALE GENOMIC DNA]</scope>
    <source>
        <strain evidence="1 2">SAG 2043</strain>
    </source>
</reference>
<gene>
    <name evidence="1" type="ORF">WJX72_004274</name>
</gene>
<name>A0AAW1R6D2_9CHLO</name>
<proteinExistence type="predicted"/>
<protein>
    <submittedName>
        <fullName evidence="1">Uncharacterized protein</fullName>
    </submittedName>
</protein>
<sequence length="75" mass="8268">MLRSCHFKSDACCSRRKATLGASSVESAKDLVCLTVTVLDPHPFAVQPLSSQVLWVAQHHVSAEKRPHRARNSQS</sequence>